<comment type="caution">
    <text evidence="1">The sequence shown here is derived from an EMBL/GenBank/DDBJ whole genome shotgun (WGS) entry which is preliminary data.</text>
</comment>
<reference evidence="1" key="1">
    <citation type="submission" date="2022-11" db="EMBL/GenBank/DDBJ databases">
        <authorList>
            <person name="Morgan W.R."/>
            <person name="Tartar A."/>
        </authorList>
    </citation>
    <scope>NUCLEOTIDE SEQUENCE</scope>
    <source>
        <strain evidence="1">ARSEF 373</strain>
    </source>
</reference>
<gene>
    <name evidence="1" type="ORF">N0F65_012094</name>
</gene>
<evidence type="ECO:0000313" key="1">
    <source>
        <dbReference type="EMBL" id="DAZ96962.1"/>
    </source>
</evidence>
<sequence length="931" mass="104918">MTKPASARHEILKTATEIKLSELSKNERQLAQHYRKLLTTTRAHEISADEDASEKRAKLLALHEGVKDLKVLQHQLHTDLDDVKDVVEFALADPWSMEPTMERRRQLILKEIGQRQTLWRHNKLLGALLMENLEEHERNAMDDTGSAQDSDASGPRDADTVMIEATSDASPVDELTKEATQKRLEQYFFQPSGVDEEEALAFLTNEVFARREAHDDLQWMKINEALETARASVKQFSDFQLQRDVSVEDVSTLISVLLSESGSFSRDVVQMLRETKNDPGTKQELAHVLTIKLNNLTEFQWRPSGVAVNLKRGINGRFRSYMQEDAITLMLFQLIGLQWSVNLKQILSTLLATLHDCNVNGRIASIHARRVEMRKSRTLAAWPGTISASVAAYDDEDDDASNDKQQSPTQGREDIMRLLCTEAHLLSALSEDKKAAVVAVATDLEFFGPSVSHEAVCAILRFLGVNDSFVTIFRTYMKIPLRFPGASTPRVMQRGVPVSRKMSMLFSELVLFVMDYHVLSTSNVFLYRQHDDIYFFDADQTAVVKAWQAMQTLATKPGLRFNTEKSGSVRLQVAGDGDGIATASPGPEPLPQQRITWGLQELRSNATVGIVQHKVAAFVEEMGERLKAAKSVLSWVNVYNKYMRFFLHNFGRVSPVFGLSHVNQITDQLTNMHKGLFAETKGDIVSFLRAKVHARFSDVIATDAKPLGNALPAAWVYWPVELGGLGLFNPFLAVWYLKAPLIELLKGDRECAKDEAASVAAWANTKPFVAGVNTLKGDYEKVTSEWVTKPKSSMRKMIDQNKVFTLFKSDKMADSEREFGFHRLPKDDDTMSMRSLPEFLALQVHANSTRLVREYKRLLAPVDERTATPLSLDDEISNLLNGAQLSGEYWQWVAHLYSAQILDEFGTLSFFSRELLPTQLIDEIRKTAVTF</sequence>
<dbReference type="PANTHER" id="PTHR37015">
    <property type="entry name" value="REVERSE TRANSCRIPTASE DOMAIN-CONTAINING PROTEIN"/>
    <property type="match status" value="1"/>
</dbReference>
<protein>
    <recommendedName>
        <fullName evidence="3">Reverse transcriptase domain-containing protein</fullName>
    </recommendedName>
</protein>
<proteinExistence type="predicted"/>
<dbReference type="AlphaFoldDB" id="A0AAV2YQK8"/>
<evidence type="ECO:0008006" key="3">
    <source>
        <dbReference type="Google" id="ProtNLM"/>
    </source>
</evidence>
<dbReference type="PANTHER" id="PTHR37015:SF2">
    <property type="entry name" value="REVERSE TRANSCRIPTASE DOMAIN-CONTAINING PROTEIN"/>
    <property type="match status" value="1"/>
</dbReference>
<dbReference type="Proteomes" id="UP001146120">
    <property type="component" value="Unassembled WGS sequence"/>
</dbReference>
<name>A0AAV2YQK8_9STRA</name>
<keyword evidence="2" id="KW-1185">Reference proteome</keyword>
<reference evidence="1" key="2">
    <citation type="journal article" date="2023" name="Microbiol Resour">
        <title>Decontamination and Annotation of the Draft Genome Sequence of the Oomycete Lagenidium giganteum ARSEF 373.</title>
        <authorList>
            <person name="Morgan W.R."/>
            <person name="Tartar A."/>
        </authorList>
    </citation>
    <scope>NUCLEOTIDE SEQUENCE</scope>
    <source>
        <strain evidence="1">ARSEF 373</strain>
    </source>
</reference>
<accession>A0AAV2YQK8</accession>
<evidence type="ECO:0000313" key="2">
    <source>
        <dbReference type="Proteomes" id="UP001146120"/>
    </source>
</evidence>
<dbReference type="EMBL" id="DAKRPA010000150">
    <property type="protein sequence ID" value="DAZ96962.1"/>
    <property type="molecule type" value="Genomic_DNA"/>
</dbReference>
<organism evidence="1 2">
    <name type="scientific">Lagenidium giganteum</name>
    <dbReference type="NCBI Taxonomy" id="4803"/>
    <lineage>
        <taxon>Eukaryota</taxon>
        <taxon>Sar</taxon>
        <taxon>Stramenopiles</taxon>
        <taxon>Oomycota</taxon>
        <taxon>Peronosporomycetes</taxon>
        <taxon>Pythiales</taxon>
        <taxon>Pythiaceae</taxon>
    </lineage>
</organism>